<keyword evidence="2" id="KW-1185">Reference proteome</keyword>
<protein>
    <submittedName>
        <fullName evidence="1">Uncharacterized protein</fullName>
    </submittedName>
</protein>
<evidence type="ECO:0000313" key="2">
    <source>
        <dbReference type="Proteomes" id="UP001164929"/>
    </source>
</evidence>
<organism evidence="1 2">
    <name type="scientific">Populus alba x Populus x berolinensis</name>
    <dbReference type="NCBI Taxonomy" id="444605"/>
    <lineage>
        <taxon>Eukaryota</taxon>
        <taxon>Viridiplantae</taxon>
        <taxon>Streptophyta</taxon>
        <taxon>Embryophyta</taxon>
        <taxon>Tracheophyta</taxon>
        <taxon>Spermatophyta</taxon>
        <taxon>Magnoliopsida</taxon>
        <taxon>eudicotyledons</taxon>
        <taxon>Gunneridae</taxon>
        <taxon>Pentapetalae</taxon>
        <taxon>rosids</taxon>
        <taxon>fabids</taxon>
        <taxon>Malpighiales</taxon>
        <taxon>Salicaceae</taxon>
        <taxon>Saliceae</taxon>
        <taxon>Populus</taxon>
    </lineage>
</organism>
<dbReference type="Proteomes" id="UP001164929">
    <property type="component" value="Chromosome 18"/>
</dbReference>
<dbReference type="AlphaFoldDB" id="A0AAD6LC71"/>
<comment type="caution">
    <text evidence="1">The sequence shown here is derived from an EMBL/GenBank/DDBJ whole genome shotgun (WGS) entry which is preliminary data.</text>
</comment>
<dbReference type="EMBL" id="JAQIZT010000018">
    <property type="protein sequence ID" value="KAJ6957183.1"/>
    <property type="molecule type" value="Genomic_DNA"/>
</dbReference>
<accession>A0AAD6LC71</accession>
<gene>
    <name evidence="1" type="ORF">NC653_039191</name>
</gene>
<sequence>METLTIGALARTVLWQLSCRQMSVPHLLELGSPGKTPSSSQGLTCAGSDLHLSDLKLLRLWNLKAFLYLR</sequence>
<name>A0AAD6LC71_9ROSI</name>
<reference evidence="1 2" key="1">
    <citation type="journal article" date="2023" name="Mol. Ecol. Resour.">
        <title>Chromosome-level genome assembly of a triploid poplar Populus alba 'Berolinensis'.</title>
        <authorList>
            <person name="Chen S."/>
            <person name="Yu Y."/>
            <person name="Wang X."/>
            <person name="Wang S."/>
            <person name="Zhang T."/>
            <person name="Zhou Y."/>
            <person name="He R."/>
            <person name="Meng N."/>
            <person name="Wang Y."/>
            <person name="Liu W."/>
            <person name="Liu Z."/>
            <person name="Liu J."/>
            <person name="Guo Q."/>
            <person name="Huang H."/>
            <person name="Sederoff R.R."/>
            <person name="Wang G."/>
            <person name="Qu G."/>
            <person name="Chen S."/>
        </authorList>
    </citation>
    <scope>NUCLEOTIDE SEQUENCE [LARGE SCALE GENOMIC DNA]</scope>
    <source>
        <strain evidence="1">SC-2020</strain>
    </source>
</reference>
<proteinExistence type="predicted"/>
<evidence type="ECO:0000313" key="1">
    <source>
        <dbReference type="EMBL" id="KAJ6957183.1"/>
    </source>
</evidence>